<dbReference type="AlphaFoldDB" id="A0A1E7EKI6"/>
<evidence type="ECO:0000313" key="2">
    <source>
        <dbReference type="Proteomes" id="UP000095751"/>
    </source>
</evidence>
<protein>
    <submittedName>
        <fullName evidence="1">Uncharacterized protein</fullName>
    </submittedName>
</protein>
<proteinExistence type="predicted"/>
<reference evidence="1 2" key="1">
    <citation type="submission" date="2016-09" db="EMBL/GenBank/DDBJ databases">
        <title>Extensive genetic diversity and differential bi-allelic expression allows diatom success in the polar Southern Ocean.</title>
        <authorList>
            <consortium name="DOE Joint Genome Institute"/>
            <person name="Mock T."/>
            <person name="Otillar R.P."/>
            <person name="Strauss J."/>
            <person name="Dupont C."/>
            <person name="Frickenhaus S."/>
            <person name="Maumus F."/>
            <person name="Mcmullan M."/>
            <person name="Sanges R."/>
            <person name="Schmutz J."/>
            <person name="Toseland A."/>
            <person name="Valas R."/>
            <person name="Veluchamy A."/>
            <person name="Ward B.J."/>
            <person name="Allen A."/>
            <person name="Barry K."/>
            <person name="Falciatore A."/>
            <person name="Ferrante M."/>
            <person name="Fortunato A.E."/>
            <person name="Gloeckner G."/>
            <person name="Gruber A."/>
            <person name="Hipkin R."/>
            <person name="Janech M."/>
            <person name="Kroth P."/>
            <person name="Leese F."/>
            <person name="Lindquist E."/>
            <person name="Lyon B.R."/>
            <person name="Martin J."/>
            <person name="Mayer C."/>
            <person name="Parker M."/>
            <person name="Quesneville H."/>
            <person name="Raymond J."/>
            <person name="Uhlig C."/>
            <person name="Valentin K.U."/>
            <person name="Worden A.Z."/>
            <person name="Armbrust E.V."/>
            <person name="Bowler C."/>
            <person name="Green B."/>
            <person name="Moulton V."/>
            <person name="Van Oosterhout C."/>
            <person name="Grigoriev I."/>
        </authorList>
    </citation>
    <scope>NUCLEOTIDE SEQUENCE [LARGE SCALE GENOMIC DNA]</scope>
    <source>
        <strain evidence="1 2">CCMP1102</strain>
    </source>
</reference>
<name>A0A1E7EKI6_9STRA</name>
<dbReference type="EMBL" id="KV784410">
    <property type="protein sequence ID" value="OEU06387.1"/>
    <property type="molecule type" value="Genomic_DNA"/>
</dbReference>
<sequence length="101" mass="10584">MTALVAGISPAITELVAGISPAITALVAATTQLNNIITPFINSNVILLAGQARLHGTLPPLLMRIMNEIRDGFQSLDAVDDDDDDDDTVVDAVIVVEGDDD</sequence>
<dbReference type="InParanoid" id="A0A1E7EKI6"/>
<dbReference type="Proteomes" id="UP000095751">
    <property type="component" value="Unassembled WGS sequence"/>
</dbReference>
<accession>A0A1E7EKI6</accession>
<keyword evidence="2" id="KW-1185">Reference proteome</keyword>
<gene>
    <name evidence="1" type="ORF">FRACYDRAFT_254684</name>
</gene>
<dbReference type="KEGG" id="fcy:FRACYDRAFT_254684"/>
<evidence type="ECO:0000313" key="1">
    <source>
        <dbReference type="EMBL" id="OEU06387.1"/>
    </source>
</evidence>
<organism evidence="1 2">
    <name type="scientific">Fragilariopsis cylindrus CCMP1102</name>
    <dbReference type="NCBI Taxonomy" id="635003"/>
    <lineage>
        <taxon>Eukaryota</taxon>
        <taxon>Sar</taxon>
        <taxon>Stramenopiles</taxon>
        <taxon>Ochrophyta</taxon>
        <taxon>Bacillariophyta</taxon>
        <taxon>Bacillariophyceae</taxon>
        <taxon>Bacillariophycidae</taxon>
        <taxon>Bacillariales</taxon>
        <taxon>Bacillariaceae</taxon>
        <taxon>Fragilariopsis</taxon>
    </lineage>
</organism>